<dbReference type="SUPFAM" id="SSF52540">
    <property type="entry name" value="P-loop containing nucleoside triphosphate hydrolases"/>
    <property type="match status" value="1"/>
</dbReference>
<evidence type="ECO:0000313" key="5">
    <source>
        <dbReference type="EMBL" id="QHT59742.1"/>
    </source>
</evidence>
<gene>
    <name evidence="5" type="ORF">GXP70_07100</name>
</gene>
<sequence>MLRLFHNALKSDLPFPMSKALLDDLELTAYLGRYFDNPVPFITCDAATIRERNAVCEALMNNESLTAALQRLHNASIPLLETASSVESEPIHIMNNMIGVRLFWDAAQAVMQSIAACGPLPPALAKLPEQLRELLGERYPGNFIEAWDTYASGVGKTGSIAYRVHFSDELTIDAIALLDVNRKRYVSSTLLNRLVNTSNPMRVDELLPLAYQIGKRFSHMEASTLERFGHSVWQMLITQTAAARSQLSVIERSIADDIRLFMEELRFALGMVRYAQAIAKHSPNTCYAEIRGTEEHALIVSGMVHPLLAEQAEVTANDLSVHHGQELILLGGVNRGGKTTYLRTAGAMQLLFQLGLPIPAASARISPASGMFSVFSREENTALSQGTLGRELSEMRDVIAALDENGLFMGNEPLSGTSPMESYSLSRESLCMLKAKHARGIWVTHLYELFEDVDRLNGIPFGSRFACMHTEAADGERRFNILPGIPSKYSGARELFASYS</sequence>
<dbReference type="EMBL" id="CP048209">
    <property type="protein sequence ID" value="QHT59742.1"/>
    <property type="molecule type" value="Genomic_DNA"/>
</dbReference>
<dbReference type="KEGG" id="plyc:GXP70_07100"/>
<keyword evidence="6" id="KW-1185">Reference proteome</keyword>
<dbReference type="Proteomes" id="UP000476064">
    <property type="component" value="Chromosome"/>
</dbReference>
<evidence type="ECO:0000256" key="3">
    <source>
        <dbReference type="ARBA" id="ARBA00023125"/>
    </source>
</evidence>
<feature type="domain" description="DNA mismatch repair proteins mutS family" evidence="4">
    <location>
        <begin position="325"/>
        <end position="497"/>
    </location>
</feature>
<name>A0A6C0FUQ2_9BACL</name>
<protein>
    <recommendedName>
        <fullName evidence="4">DNA mismatch repair proteins mutS family domain-containing protein</fullName>
    </recommendedName>
</protein>
<dbReference type="AlphaFoldDB" id="A0A6C0FUQ2"/>
<dbReference type="InterPro" id="IPR027417">
    <property type="entry name" value="P-loop_NTPase"/>
</dbReference>
<dbReference type="InterPro" id="IPR045076">
    <property type="entry name" value="MutS"/>
</dbReference>
<dbReference type="PANTHER" id="PTHR11361">
    <property type="entry name" value="DNA MISMATCH REPAIR PROTEIN MUTS FAMILY MEMBER"/>
    <property type="match status" value="1"/>
</dbReference>
<keyword evidence="2" id="KW-0067">ATP-binding</keyword>
<evidence type="ECO:0000256" key="1">
    <source>
        <dbReference type="ARBA" id="ARBA00022741"/>
    </source>
</evidence>
<evidence type="ECO:0000259" key="4">
    <source>
        <dbReference type="SMART" id="SM00534"/>
    </source>
</evidence>
<dbReference type="Pfam" id="PF00488">
    <property type="entry name" value="MutS_V"/>
    <property type="match status" value="1"/>
</dbReference>
<dbReference type="SMART" id="SM00534">
    <property type="entry name" value="MUTSac"/>
    <property type="match status" value="1"/>
</dbReference>
<dbReference type="InterPro" id="IPR000432">
    <property type="entry name" value="DNA_mismatch_repair_MutS_C"/>
</dbReference>
<dbReference type="GO" id="GO:0030983">
    <property type="term" value="F:mismatched DNA binding"/>
    <property type="evidence" value="ECO:0007669"/>
    <property type="project" value="InterPro"/>
</dbReference>
<accession>A0A6C0FUQ2</accession>
<reference evidence="5 6" key="1">
    <citation type="submission" date="2020-01" db="EMBL/GenBank/DDBJ databases">
        <title>Paenibacillus sp. nov., isolated from tomato rhizosphere.</title>
        <authorList>
            <person name="Weon H.-Y."/>
            <person name="Lee S.A."/>
        </authorList>
    </citation>
    <scope>NUCLEOTIDE SEQUENCE [LARGE SCALE GENOMIC DNA]</scope>
    <source>
        <strain evidence="5 6">12200R-189</strain>
    </source>
</reference>
<dbReference type="GO" id="GO:0140664">
    <property type="term" value="F:ATP-dependent DNA damage sensor activity"/>
    <property type="evidence" value="ECO:0007669"/>
    <property type="project" value="InterPro"/>
</dbReference>
<keyword evidence="3" id="KW-0238">DNA-binding</keyword>
<evidence type="ECO:0000313" key="6">
    <source>
        <dbReference type="Proteomes" id="UP000476064"/>
    </source>
</evidence>
<dbReference type="Gene3D" id="3.40.50.300">
    <property type="entry name" value="P-loop containing nucleotide triphosphate hydrolases"/>
    <property type="match status" value="1"/>
</dbReference>
<dbReference type="PANTHER" id="PTHR11361:SF34">
    <property type="entry name" value="DNA MISMATCH REPAIR PROTEIN MSH1, MITOCHONDRIAL"/>
    <property type="match status" value="1"/>
</dbReference>
<dbReference type="GO" id="GO:0006298">
    <property type="term" value="P:mismatch repair"/>
    <property type="evidence" value="ECO:0007669"/>
    <property type="project" value="InterPro"/>
</dbReference>
<keyword evidence="1" id="KW-0547">Nucleotide-binding</keyword>
<organism evidence="5 6">
    <name type="scientific">Paenibacillus lycopersici</name>
    <dbReference type="NCBI Taxonomy" id="2704462"/>
    <lineage>
        <taxon>Bacteria</taxon>
        <taxon>Bacillati</taxon>
        <taxon>Bacillota</taxon>
        <taxon>Bacilli</taxon>
        <taxon>Bacillales</taxon>
        <taxon>Paenibacillaceae</taxon>
        <taxon>Paenibacillus</taxon>
    </lineage>
</organism>
<dbReference type="RefSeq" id="WP_162355808.1">
    <property type="nucleotide sequence ID" value="NZ_CP048209.1"/>
</dbReference>
<proteinExistence type="predicted"/>
<dbReference type="GO" id="GO:0005524">
    <property type="term" value="F:ATP binding"/>
    <property type="evidence" value="ECO:0007669"/>
    <property type="project" value="UniProtKB-KW"/>
</dbReference>
<evidence type="ECO:0000256" key="2">
    <source>
        <dbReference type="ARBA" id="ARBA00022840"/>
    </source>
</evidence>